<dbReference type="Proteomes" id="UP000748531">
    <property type="component" value="Unassembled WGS sequence"/>
</dbReference>
<dbReference type="AlphaFoldDB" id="A0A8J4SPC0"/>
<dbReference type="PANTHER" id="PTHR44163">
    <property type="entry name" value="U3 SMALL NUCLEOLAR RNA-ASSOCIATED PROTEIN 4 HOMOLOG"/>
    <property type="match status" value="1"/>
</dbReference>
<organism evidence="1 2">
    <name type="scientific">Paragonimus heterotremus</name>
    <dbReference type="NCBI Taxonomy" id="100268"/>
    <lineage>
        <taxon>Eukaryota</taxon>
        <taxon>Metazoa</taxon>
        <taxon>Spiralia</taxon>
        <taxon>Lophotrochozoa</taxon>
        <taxon>Platyhelminthes</taxon>
        <taxon>Trematoda</taxon>
        <taxon>Digenea</taxon>
        <taxon>Plagiorchiida</taxon>
        <taxon>Troglotremata</taxon>
        <taxon>Troglotrematidae</taxon>
        <taxon>Paragonimus</taxon>
    </lineage>
</organism>
<dbReference type="Gene3D" id="2.130.10.10">
    <property type="entry name" value="YVTN repeat-like/Quinoprotein amine dehydrogenase"/>
    <property type="match status" value="1"/>
</dbReference>
<reference evidence="1" key="1">
    <citation type="submission" date="2019-05" db="EMBL/GenBank/DDBJ databases">
        <title>Annotation for the trematode Paragonimus heterotremus.</title>
        <authorList>
            <person name="Choi Y.-J."/>
        </authorList>
    </citation>
    <scope>NUCLEOTIDE SEQUENCE</scope>
    <source>
        <strain evidence="1">LC</strain>
    </source>
</reference>
<dbReference type="SUPFAM" id="SSF50978">
    <property type="entry name" value="WD40 repeat-like"/>
    <property type="match status" value="1"/>
</dbReference>
<keyword evidence="2" id="KW-1185">Reference proteome</keyword>
<comment type="caution">
    <text evidence="1">The sequence shown here is derived from an EMBL/GenBank/DDBJ whole genome shotgun (WGS) entry which is preliminary data.</text>
</comment>
<proteinExistence type="predicted"/>
<dbReference type="OrthoDB" id="8883818at2759"/>
<evidence type="ECO:0000313" key="1">
    <source>
        <dbReference type="EMBL" id="KAF5401012.1"/>
    </source>
</evidence>
<dbReference type="EMBL" id="LUCH01002763">
    <property type="protein sequence ID" value="KAF5401012.1"/>
    <property type="molecule type" value="Genomic_DNA"/>
</dbReference>
<evidence type="ECO:0000313" key="2">
    <source>
        <dbReference type="Proteomes" id="UP000748531"/>
    </source>
</evidence>
<dbReference type="GO" id="GO:0032040">
    <property type="term" value="C:small-subunit processome"/>
    <property type="evidence" value="ECO:0007669"/>
    <property type="project" value="TreeGrafter"/>
</dbReference>
<dbReference type="InterPro" id="IPR036322">
    <property type="entry name" value="WD40_repeat_dom_sf"/>
</dbReference>
<dbReference type="GO" id="GO:0003723">
    <property type="term" value="F:RNA binding"/>
    <property type="evidence" value="ECO:0007669"/>
    <property type="project" value="TreeGrafter"/>
</dbReference>
<protein>
    <submittedName>
        <fullName evidence="1">Uncharacterized protein</fullName>
    </submittedName>
</protein>
<dbReference type="InterPro" id="IPR015943">
    <property type="entry name" value="WD40/YVTN_repeat-like_dom_sf"/>
</dbReference>
<name>A0A8J4SPC0_9TREM</name>
<dbReference type="GO" id="GO:0000462">
    <property type="term" value="P:maturation of SSU-rRNA from tricistronic rRNA transcript (SSU-rRNA, 5.8S rRNA, LSU-rRNA)"/>
    <property type="evidence" value="ECO:0007669"/>
    <property type="project" value="InterPro"/>
</dbReference>
<dbReference type="InterPro" id="IPR046351">
    <property type="entry name" value="UTP4"/>
</dbReference>
<dbReference type="GO" id="GO:0034455">
    <property type="term" value="C:t-UTP complex"/>
    <property type="evidence" value="ECO:0007669"/>
    <property type="project" value="TreeGrafter"/>
</dbReference>
<gene>
    <name evidence="1" type="ORF">PHET_05591</name>
</gene>
<dbReference type="GO" id="GO:0030686">
    <property type="term" value="C:90S preribosome"/>
    <property type="evidence" value="ECO:0007669"/>
    <property type="project" value="InterPro"/>
</dbReference>
<dbReference type="PANTHER" id="PTHR44163:SF1">
    <property type="entry name" value="U3 SMALL NUCLEOLAR RNA-ASSOCIATED PROTEIN 4 HOMOLOG"/>
    <property type="match status" value="1"/>
</dbReference>
<accession>A0A8J4SPC0</accession>
<sequence length="217" mass="23651">MDLIVHQVQFYDFCPSAFTCISKSDSCLLAAARVDGSLEVYDEKQNFFMVARIPSSVIMSVESVTWISSRLFCTGALGRLYEIDIQRSTIKESVLLIGTPVSRCLVSFGSNIIVGNDEGFITMFSIEPNISQLQALPSLSGILTRFLSMFLGKVLSLACSTADDGLLAASTSTGALVLIHITMVICIKSNCSSTSHIQHILMTESEDVVVWSVKFAR</sequence>